<keyword evidence="1" id="KW-0472">Membrane</keyword>
<dbReference type="Proteomes" id="UP000419743">
    <property type="component" value="Unassembled WGS sequence"/>
</dbReference>
<feature type="transmembrane region" description="Helical" evidence="1">
    <location>
        <begin position="6"/>
        <end position="22"/>
    </location>
</feature>
<keyword evidence="1" id="KW-0812">Transmembrane</keyword>
<evidence type="ECO:0000313" key="2">
    <source>
        <dbReference type="EMBL" id="VZO38322.1"/>
    </source>
</evidence>
<name>A0A7M4DLZ1_9MICO</name>
<evidence type="ECO:0000313" key="3">
    <source>
        <dbReference type="Proteomes" id="UP000419743"/>
    </source>
</evidence>
<gene>
    <name evidence="2" type="ORF">HALOF300_03159</name>
</gene>
<dbReference type="AlphaFoldDB" id="A0A7M4DLZ1"/>
<proteinExistence type="predicted"/>
<reference evidence="2 3" key="1">
    <citation type="submission" date="2019-11" db="EMBL/GenBank/DDBJ databases">
        <authorList>
            <person name="Criscuolo A."/>
        </authorList>
    </citation>
    <scope>NUCLEOTIDE SEQUENCE [LARGE SCALE GENOMIC DNA]</scope>
    <source>
        <strain evidence="2">CIP111667</strain>
    </source>
</reference>
<sequence>METWQFIGIALLVVALLASPLWKGLLTSRAQKAGENAGKAFAAKRLPTALDALATTLELRTDAGTATEVINAAVAAKPKKAAAAGPGQWYVTFADRDDIHVRLTGVPGGVRLAVVKTIEFQEFPQGGGDWAKFRERVVEAAQARGVATTEGASARLQRVPDPSGRETLSGAPASIWVASVG</sequence>
<dbReference type="RefSeq" id="WP_156741847.1">
    <property type="nucleotide sequence ID" value="NZ_CACRYJ010000046.1"/>
</dbReference>
<organism evidence="2 3">
    <name type="scientific">Occultella aeris</name>
    <dbReference type="NCBI Taxonomy" id="2761496"/>
    <lineage>
        <taxon>Bacteria</taxon>
        <taxon>Bacillati</taxon>
        <taxon>Actinomycetota</taxon>
        <taxon>Actinomycetes</taxon>
        <taxon>Micrococcales</taxon>
        <taxon>Ruaniaceae</taxon>
        <taxon>Occultella</taxon>
    </lineage>
</organism>
<protein>
    <submittedName>
        <fullName evidence="2">Uncharacterized protein</fullName>
    </submittedName>
</protein>
<keyword evidence="3" id="KW-1185">Reference proteome</keyword>
<dbReference type="EMBL" id="CACRYJ010000046">
    <property type="protein sequence ID" value="VZO38322.1"/>
    <property type="molecule type" value="Genomic_DNA"/>
</dbReference>
<keyword evidence="1" id="KW-1133">Transmembrane helix</keyword>
<comment type="caution">
    <text evidence="2">The sequence shown here is derived from an EMBL/GenBank/DDBJ whole genome shotgun (WGS) entry which is preliminary data.</text>
</comment>
<evidence type="ECO:0000256" key="1">
    <source>
        <dbReference type="SAM" id="Phobius"/>
    </source>
</evidence>
<accession>A0A7M4DLZ1</accession>